<proteinExistence type="predicted"/>
<dbReference type="SUPFAM" id="SSF88697">
    <property type="entry name" value="PUA domain-like"/>
    <property type="match status" value="1"/>
</dbReference>
<dbReference type="PROSITE" id="PS51787">
    <property type="entry name" value="LON_N"/>
    <property type="match status" value="1"/>
</dbReference>
<evidence type="ECO:0000313" key="2">
    <source>
        <dbReference type="EMBL" id="EQD60029.1"/>
    </source>
</evidence>
<reference evidence="2" key="2">
    <citation type="journal article" date="2014" name="ISME J.">
        <title>Microbial stratification in low pH oxic and suboxic macroscopic growths along an acid mine drainage.</title>
        <authorList>
            <person name="Mendez-Garcia C."/>
            <person name="Mesa V."/>
            <person name="Sprenger R.R."/>
            <person name="Richter M."/>
            <person name="Diez M.S."/>
            <person name="Solano J."/>
            <person name="Bargiela R."/>
            <person name="Golyshina O.V."/>
            <person name="Manteca A."/>
            <person name="Ramos J.L."/>
            <person name="Gallego J.R."/>
            <person name="Llorente I."/>
            <person name="Martins Dos Santos V.A."/>
            <person name="Jensen O.N."/>
            <person name="Pelaez A.I."/>
            <person name="Sanchez J."/>
            <person name="Ferrer M."/>
        </authorList>
    </citation>
    <scope>NUCLEOTIDE SEQUENCE</scope>
</reference>
<reference evidence="2" key="1">
    <citation type="submission" date="2013-08" db="EMBL/GenBank/DDBJ databases">
        <authorList>
            <person name="Mendez C."/>
            <person name="Richter M."/>
            <person name="Ferrer M."/>
            <person name="Sanchez J."/>
        </authorList>
    </citation>
    <scope>NUCLEOTIDE SEQUENCE</scope>
</reference>
<dbReference type="AlphaFoldDB" id="T1C3Z9"/>
<sequence length="187" mass="21057">MVFEERYQQLLDDLDDAQRFATCLIVRGCEVGGGDERHSVGTMLQIVGRSSTTRGQTLLMVEGRECLEITHWLDDAPYPRAMVRERPCDDTAVDEALLRSTAAAVRALRALQSEVHADECLQSNCVMAADPLVRTWQLCALTPMSTFDQFKVLSLRDANQRLALVNEICCERYGDYQRMLALDATPR</sequence>
<dbReference type="Gene3D" id="2.30.130.40">
    <property type="entry name" value="LON domain-like"/>
    <property type="match status" value="1"/>
</dbReference>
<organism evidence="2">
    <name type="scientific">mine drainage metagenome</name>
    <dbReference type="NCBI Taxonomy" id="410659"/>
    <lineage>
        <taxon>unclassified sequences</taxon>
        <taxon>metagenomes</taxon>
        <taxon>ecological metagenomes</taxon>
    </lineage>
</organism>
<feature type="domain" description="Lon N-terminal" evidence="1">
    <location>
        <begin position="1"/>
        <end position="173"/>
    </location>
</feature>
<gene>
    <name evidence="2" type="ORF">B1B_07932</name>
</gene>
<evidence type="ECO:0000259" key="1">
    <source>
        <dbReference type="PROSITE" id="PS51787"/>
    </source>
</evidence>
<comment type="caution">
    <text evidence="2">The sequence shown here is derived from an EMBL/GenBank/DDBJ whole genome shotgun (WGS) entry which is preliminary data.</text>
</comment>
<dbReference type="EMBL" id="AUZY01005100">
    <property type="protein sequence ID" value="EQD60029.1"/>
    <property type="molecule type" value="Genomic_DNA"/>
</dbReference>
<dbReference type="InterPro" id="IPR003111">
    <property type="entry name" value="Lon_prtase_N"/>
</dbReference>
<dbReference type="Pfam" id="PF02190">
    <property type="entry name" value="LON_substr_bdg"/>
    <property type="match status" value="1"/>
</dbReference>
<accession>T1C3Z9</accession>
<dbReference type="InterPro" id="IPR015947">
    <property type="entry name" value="PUA-like_sf"/>
</dbReference>
<protein>
    <submittedName>
        <fullName evidence="2">Peptidase S16 lon domain protein</fullName>
    </submittedName>
</protein>
<name>T1C3Z9_9ZZZZ</name>
<dbReference type="InterPro" id="IPR046336">
    <property type="entry name" value="Lon_prtase_N_sf"/>
</dbReference>